<organism evidence="1 2">
    <name type="scientific">Helicobacter heilmannii</name>
    <dbReference type="NCBI Taxonomy" id="35817"/>
    <lineage>
        <taxon>Bacteria</taxon>
        <taxon>Pseudomonadati</taxon>
        <taxon>Campylobacterota</taxon>
        <taxon>Epsilonproteobacteria</taxon>
        <taxon>Campylobacterales</taxon>
        <taxon>Helicobacteraceae</taxon>
        <taxon>Helicobacter</taxon>
    </lineage>
</organism>
<reference evidence="2" key="1">
    <citation type="submission" date="2014-12" db="EMBL/GenBank/DDBJ databases">
        <authorList>
            <person name="Smet A."/>
        </authorList>
    </citation>
    <scope>NUCLEOTIDE SEQUENCE [LARGE SCALE GENOMIC DNA]</scope>
</reference>
<name>A0A0K2XMM1_HELHE</name>
<gene>
    <name evidence="1" type="ORF">HHE01_11400</name>
</gene>
<evidence type="ECO:0000313" key="1">
    <source>
        <dbReference type="EMBL" id="CRI34294.1"/>
    </source>
</evidence>
<proteinExistence type="predicted"/>
<accession>A0A0K2XMM1</accession>
<dbReference type="AlphaFoldDB" id="A0A0K2XMM1"/>
<evidence type="ECO:0000313" key="2">
    <source>
        <dbReference type="Proteomes" id="UP000046090"/>
    </source>
</evidence>
<sequence>MGCDKRGVNMFFIHNSLTSKAKFKIAPLQEYCDGHHCHQSCDAKGVPTFLSKDARFTLIKHLPLYRVKSQLALLIFKPLYVIVFR</sequence>
<dbReference type="EMBL" id="CDMK01000001">
    <property type="protein sequence ID" value="CRI34294.1"/>
    <property type="molecule type" value="Genomic_DNA"/>
</dbReference>
<protein>
    <submittedName>
        <fullName evidence="1">Uncharacterized protein</fullName>
    </submittedName>
</protein>
<keyword evidence="2" id="KW-1185">Reference proteome</keyword>
<dbReference type="Proteomes" id="UP000046090">
    <property type="component" value="Unassembled WGS sequence"/>
</dbReference>